<feature type="binding site" evidence="2">
    <location>
        <position position="42"/>
    </location>
    <ligand>
        <name>Fe cation</name>
        <dbReference type="ChEBI" id="CHEBI:24875"/>
        <label>1</label>
    </ligand>
</feature>
<name>A0A1F5S1U0_9BACT</name>
<dbReference type="InterPro" id="IPR005235">
    <property type="entry name" value="YmdB-like"/>
</dbReference>
<evidence type="ECO:0000256" key="1">
    <source>
        <dbReference type="PIRSR" id="PIRSR004789-50"/>
    </source>
</evidence>
<evidence type="ECO:0000313" key="4">
    <source>
        <dbReference type="Proteomes" id="UP000177407"/>
    </source>
</evidence>
<evidence type="ECO:0000313" key="3">
    <source>
        <dbReference type="EMBL" id="OGF20650.1"/>
    </source>
</evidence>
<feature type="active site" description="Proton donor" evidence="1">
    <location>
        <position position="70"/>
    </location>
</feature>
<gene>
    <name evidence="3" type="ORF">A2257_01310</name>
</gene>
<dbReference type="PIRSF" id="PIRSF004789">
    <property type="entry name" value="DR1281"/>
    <property type="match status" value="1"/>
</dbReference>
<dbReference type="GO" id="GO:0004113">
    <property type="term" value="F:2',3'-cyclic-nucleotide 3'-phosphodiesterase activity"/>
    <property type="evidence" value="ECO:0007669"/>
    <property type="project" value="TreeGrafter"/>
</dbReference>
<feature type="binding site" evidence="2">
    <location>
        <position position="155"/>
    </location>
    <ligand>
        <name>Fe cation</name>
        <dbReference type="ChEBI" id="CHEBI:24875"/>
        <label>2</label>
    </ligand>
</feature>
<feature type="binding site" evidence="2">
    <location>
        <position position="180"/>
    </location>
    <ligand>
        <name>Fe cation</name>
        <dbReference type="ChEBI" id="CHEBI:24875"/>
        <label>2</label>
    </ligand>
</feature>
<feature type="binding site" evidence="2">
    <location>
        <position position="41"/>
    </location>
    <ligand>
        <name>Fe cation</name>
        <dbReference type="ChEBI" id="CHEBI:24875"/>
        <label>1</label>
    </ligand>
</feature>
<dbReference type="PANTHER" id="PTHR36303">
    <property type="entry name" value="2',3'-CYCLIC-NUCLEOTIDE 2'-PHOSPHODIESTERASE"/>
    <property type="match status" value="1"/>
</dbReference>
<reference evidence="3 4" key="1">
    <citation type="journal article" date="2016" name="Nat. Commun.">
        <title>Thousands of microbial genomes shed light on interconnected biogeochemical processes in an aquifer system.</title>
        <authorList>
            <person name="Anantharaman K."/>
            <person name="Brown C.T."/>
            <person name="Hug L.A."/>
            <person name="Sharon I."/>
            <person name="Castelle C.J."/>
            <person name="Probst A.J."/>
            <person name="Thomas B.C."/>
            <person name="Singh A."/>
            <person name="Wilkins M.J."/>
            <person name="Karaoz U."/>
            <person name="Brodie E.L."/>
            <person name="Williams K.H."/>
            <person name="Hubbard S.S."/>
            <person name="Banfield J.F."/>
        </authorList>
    </citation>
    <scope>NUCLEOTIDE SEQUENCE [LARGE SCALE GENOMIC DNA]</scope>
</reference>
<protein>
    <submittedName>
        <fullName evidence="3">Metallophosphoesterase</fullName>
    </submittedName>
</protein>
<evidence type="ECO:0000256" key="2">
    <source>
        <dbReference type="PIRSR" id="PIRSR004789-51"/>
    </source>
</evidence>
<organism evidence="3 4">
    <name type="scientific">Candidatus Falkowbacteria bacterium RIFOXYA2_FULL_38_12</name>
    <dbReference type="NCBI Taxonomy" id="1797993"/>
    <lineage>
        <taxon>Bacteria</taxon>
        <taxon>Candidatus Falkowiibacteriota</taxon>
    </lineage>
</organism>
<comment type="caution">
    <text evidence="3">The sequence shown here is derived from an EMBL/GenBank/DDBJ whole genome shotgun (WGS) entry which is preliminary data.</text>
</comment>
<dbReference type="AlphaFoldDB" id="A0A1F5S1U0"/>
<sequence length="266" mass="29207">MSLKILMFGDVCGKIGRKAVAKILPELKKKYGPDLVIANVENLAHGKGTTVKTLEEMTTAGVDFFTSGDHAFDKNEVNVILEEKDSLLIRPANFPDGVPGKGEKVFEIGTKKVLVINLLGRVFMKSQYDCPFKKADEILEKYKDDNLSAIIVDFHAEATSEKNALGFYLDGRVSAVLGTHTHVGTDDLRVLPQGTALITDIGMVGASDSILGVDKENILKNFLTQIPQVHEIPEEGLCTVNAVFVEVNNKNKKAVRIEKIREEINI</sequence>
<feature type="binding site" evidence="2">
    <location>
        <position position="69"/>
    </location>
    <ligand>
        <name>Fe cation</name>
        <dbReference type="ChEBI" id="CHEBI:24875"/>
        <label>2</label>
    </ligand>
</feature>
<feature type="binding site" evidence="2">
    <location>
        <position position="10"/>
    </location>
    <ligand>
        <name>Fe cation</name>
        <dbReference type="ChEBI" id="CHEBI:24875"/>
        <label>1</label>
    </ligand>
</feature>
<dbReference type="SUPFAM" id="SSF56300">
    <property type="entry name" value="Metallo-dependent phosphatases"/>
    <property type="match status" value="1"/>
</dbReference>
<dbReference type="InterPro" id="IPR029052">
    <property type="entry name" value="Metallo-depent_PP-like"/>
</dbReference>
<feature type="binding site" evidence="2">
    <location>
        <position position="41"/>
    </location>
    <ligand>
        <name>Fe cation</name>
        <dbReference type="ChEBI" id="CHEBI:24875"/>
        <label>2</label>
    </ligand>
</feature>
<dbReference type="GO" id="GO:0046872">
    <property type="term" value="F:metal ion binding"/>
    <property type="evidence" value="ECO:0007669"/>
    <property type="project" value="UniProtKB-KW"/>
</dbReference>
<dbReference type="NCBIfam" id="TIGR00282">
    <property type="entry name" value="TIGR00282 family metallophosphoesterase"/>
    <property type="match status" value="1"/>
</dbReference>
<dbReference type="Gene3D" id="3.60.21.10">
    <property type="match status" value="1"/>
</dbReference>
<keyword evidence="2" id="KW-0479">Metal-binding</keyword>
<dbReference type="EMBL" id="MFGA01000021">
    <property type="protein sequence ID" value="OGF20650.1"/>
    <property type="molecule type" value="Genomic_DNA"/>
</dbReference>
<feature type="binding site" evidence="2">
    <location>
        <position position="182"/>
    </location>
    <ligand>
        <name>Fe cation</name>
        <dbReference type="ChEBI" id="CHEBI:24875"/>
        <label>1</label>
    </ligand>
</feature>
<proteinExistence type="predicted"/>
<dbReference type="PANTHER" id="PTHR36303:SF1">
    <property type="entry name" value="2',3'-CYCLIC-NUCLEOTIDE 2'-PHOSPHODIESTERASE"/>
    <property type="match status" value="1"/>
</dbReference>
<dbReference type="Proteomes" id="UP000177407">
    <property type="component" value="Unassembled WGS sequence"/>
</dbReference>
<accession>A0A1F5S1U0</accession>
<dbReference type="Pfam" id="PF13277">
    <property type="entry name" value="YmdB"/>
    <property type="match status" value="1"/>
</dbReference>